<dbReference type="EMBL" id="SAXT01000005">
    <property type="protein sequence ID" value="TXJ11816.1"/>
    <property type="molecule type" value="Genomic_DNA"/>
</dbReference>
<evidence type="ECO:0000313" key="2">
    <source>
        <dbReference type="Proteomes" id="UP000325116"/>
    </source>
</evidence>
<accession>A0A5C8CFU7</accession>
<protein>
    <submittedName>
        <fullName evidence="1">HAD family phosphatase</fullName>
    </submittedName>
</protein>
<gene>
    <name evidence="1" type="ORF">EPJ80_08885</name>
</gene>
<dbReference type="RefSeq" id="WP_147758711.1">
    <property type="nucleotide sequence ID" value="NZ_SAXT01000005.1"/>
</dbReference>
<dbReference type="InterPro" id="IPR023214">
    <property type="entry name" value="HAD_sf"/>
</dbReference>
<dbReference type="SUPFAM" id="SSF56784">
    <property type="entry name" value="HAD-like"/>
    <property type="match status" value="1"/>
</dbReference>
<name>A0A5C8CFU7_9SPIR</name>
<dbReference type="Gene3D" id="1.10.150.240">
    <property type="entry name" value="Putative phosphatase, domain 2"/>
    <property type="match status" value="1"/>
</dbReference>
<dbReference type="Proteomes" id="UP000325116">
    <property type="component" value="Unassembled WGS sequence"/>
</dbReference>
<organism evidence="1 2">
    <name type="scientific">Brachyspira aalborgi</name>
    <dbReference type="NCBI Taxonomy" id="29522"/>
    <lineage>
        <taxon>Bacteria</taxon>
        <taxon>Pseudomonadati</taxon>
        <taxon>Spirochaetota</taxon>
        <taxon>Spirochaetia</taxon>
        <taxon>Brachyspirales</taxon>
        <taxon>Brachyspiraceae</taxon>
        <taxon>Brachyspira</taxon>
    </lineage>
</organism>
<dbReference type="PANTHER" id="PTHR43611:SF3">
    <property type="entry name" value="FLAVIN MONONUCLEOTIDE HYDROLASE 1, CHLOROPLATIC"/>
    <property type="match status" value="1"/>
</dbReference>
<dbReference type="Gene3D" id="3.40.50.1000">
    <property type="entry name" value="HAD superfamily/HAD-like"/>
    <property type="match status" value="1"/>
</dbReference>
<dbReference type="CDD" id="cd02603">
    <property type="entry name" value="HAD_sEH-N_like"/>
    <property type="match status" value="1"/>
</dbReference>
<dbReference type="InterPro" id="IPR006439">
    <property type="entry name" value="HAD-SF_hydro_IA"/>
</dbReference>
<proteinExistence type="predicted"/>
<dbReference type="AlphaFoldDB" id="A0A5C8CFU7"/>
<dbReference type="SFLD" id="SFLDG01129">
    <property type="entry name" value="C1.5:_HAD__Beta-PGM__Phosphata"/>
    <property type="match status" value="1"/>
</dbReference>
<dbReference type="Pfam" id="PF00702">
    <property type="entry name" value="Hydrolase"/>
    <property type="match status" value="1"/>
</dbReference>
<dbReference type="NCBIfam" id="TIGR01509">
    <property type="entry name" value="HAD-SF-IA-v3"/>
    <property type="match status" value="1"/>
</dbReference>
<dbReference type="PANTHER" id="PTHR43611">
    <property type="entry name" value="ALPHA-D-GLUCOSE 1-PHOSPHATE PHOSPHATASE"/>
    <property type="match status" value="1"/>
</dbReference>
<dbReference type="InterPro" id="IPR036412">
    <property type="entry name" value="HAD-like_sf"/>
</dbReference>
<evidence type="ECO:0000313" key="1">
    <source>
        <dbReference type="EMBL" id="TXJ11816.1"/>
    </source>
</evidence>
<sequence length="200" mass="23521">MIKNIISDIGNVLFEFDTSGFINKNIETEDKEKFFNLVFASNNWRLLDKGDLSFEDGRNYFISVYPKYKDILNKLFNSSLTLCLNMHHNNINILKEYKERGYNIYYLSNMTVETFKCLREKTDFFDKTCIGGIVSAYEKMIKPNEEIYKLLLNRFNLKAEECLFIDDNLDNVNAAIKLGINSFQLKNMNDMSFELKNIIK</sequence>
<comment type="caution">
    <text evidence="1">The sequence shown here is derived from an EMBL/GenBank/DDBJ whole genome shotgun (WGS) entry which is preliminary data.</text>
</comment>
<dbReference type="SFLD" id="SFLDS00003">
    <property type="entry name" value="Haloacid_Dehalogenase"/>
    <property type="match status" value="1"/>
</dbReference>
<reference evidence="1 2" key="1">
    <citation type="journal article" date="1992" name="Lakartidningen">
        <title>[Penicillin V and not amoxicillin is the first choice preparation in acute otitis].</title>
        <authorList>
            <person name="Kamme C."/>
            <person name="Lundgren K."/>
            <person name="Prellner K."/>
        </authorList>
    </citation>
    <scope>NUCLEOTIDE SEQUENCE [LARGE SCALE GENOMIC DNA]</scope>
    <source>
        <strain evidence="1 2">W1</strain>
    </source>
</reference>
<dbReference type="InterPro" id="IPR023198">
    <property type="entry name" value="PGP-like_dom2"/>
</dbReference>